<feature type="region of interest" description="Disordered" evidence="1">
    <location>
        <begin position="463"/>
        <end position="521"/>
    </location>
</feature>
<keyword evidence="2" id="KW-0472">Membrane</keyword>
<keyword evidence="4" id="KW-1185">Reference proteome</keyword>
<evidence type="ECO:0000313" key="3">
    <source>
        <dbReference type="EMBL" id="KAH0815121.1"/>
    </source>
</evidence>
<gene>
    <name evidence="3" type="ORF">GEV33_007670</name>
</gene>
<feature type="compositionally biased region" description="Basic and acidic residues" evidence="1">
    <location>
        <begin position="463"/>
        <end position="497"/>
    </location>
</feature>
<organism evidence="3 4">
    <name type="scientific">Tenebrio molitor</name>
    <name type="common">Yellow mealworm beetle</name>
    <dbReference type="NCBI Taxonomy" id="7067"/>
    <lineage>
        <taxon>Eukaryota</taxon>
        <taxon>Metazoa</taxon>
        <taxon>Ecdysozoa</taxon>
        <taxon>Arthropoda</taxon>
        <taxon>Hexapoda</taxon>
        <taxon>Insecta</taxon>
        <taxon>Pterygota</taxon>
        <taxon>Neoptera</taxon>
        <taxon>Endopterygota</taxon>
        <taxon>Coleoptera</taxon>
        <taxon>Polyphaga</taxon>
        <taxon>Cucujiformia</taxon>
        <taxon>Tenebrionidae</taxon>
        <taxon>Tenebrio</taxon>
    </lineage>
</organism>
<proteinExistence type="predicted"/>
<comment type="caution">
    <text evidence="3">The sequence shown here is derived from an EMBL/GenBank/DDBJ whole genome shotgun (WGS) entry which is preliminary data.</text>
</comment>
<feature type="compositionally biased region" description="Basic and acidic residues" evidence="1">
    <location>
        <begin position="504"/>
        <end position="521"/>
    </location>
</feature>
<dbReference type="AlphaFoldDB" id="A0A8J6LIL9"/>
<feature type="region of interest" description="Disordered" evidence="1">
    <location>
        <begin position="64"/>
        <end position="86"/>
    </location>
</feature>
<feature type="transmembrane region" description="Helical" evidence="2">
    <location>
        <begin position="239"/>
        <end position="261"/>
    </location>
</feature>
<feature type="region of interest" description="Disordered" evidence="1">
    <location>
        <begin position="142"/>
        <end position="170"/>
    </location>
</feature>
<feature type="transmembrane region" description="Helical" evidence="2">
    <location>
        <begin position="303"/>
        <end position="320"/>
    </location>
</feature>
<name>A0A8J6LIL9_TENMO</name>
<keyword evidence="2" id="KW-0812">Transmembrane</keyword>
<dbReference type="EMBL" id="JABDTM020023522">
    <property type="protein sequence ID" value="KAH0815121.1"/>
    <property type="molecule type" value="Genomic_DNA"/>
</dbReference>
<evidence type="ECO:0000256" key="1">
    <source>
        <dbReference type="SAM" id="MobiDB-lite"/>
    </source>
</evidence>
<keyword evidence="2" id="KW-1133">Transmembrane helix</keyword>
<sequence length="521" mass="59158">MSSKPKRIRAGALRCVGEQNRGSEHLKKKRKLSEELAEKMRKAGHIPSPSNFRMKQAAKTGITRFKKEQRKTGGCPGPSESETPSDMDWAIHNVCPIDFEEDVSAFDSDYFTDLPSSSSSIKPESIGLIDPTTGLIENSETQNFPIRPEPQPDPGSNATVKKPKGKKRRHEMSAFEEEMLQLNKAHLEARINNERRINETEILETKHEKIPPFYLCKVLLYEASPKQISKNGGWGLCRMMVWIFVRGIIIYIFLFVFPIVIKVQLDVVENRHCHNTCFSCLPRHLHAILECSKHSLPSPKATLYYHPYFLMGAIIRFLCWTMRVQKRSRHGNVVVTGSPEVLVFAGLQQQRKNNSPQPDCSGGDDRISEECIPLENDIKEAMAMLENEKTTEQSKLVCEDQFSRTVMQLKKLWANLKHSQREATTKERQSRLMTGGGPVSPPAQLDPDIAAIEASEHIEEKMYGLTDKTGKDGEKVTKNNKEPEQNTVEEMHAEYSLRESVSAQEREGRGFDSEPGRKKRL</sequence>
<feature type="compositionally biased region" description="Basic residues" evidence="1">
    <location>
        <begin position="161"/>
        <end position="170"/>
    </location>
</feature>
<feature type="region of interest" description="Disordered" evidence="1">
    <location>
        <begin position="417"/>
        <end position="445"/>
    </location>
</feature>
<dbReference type="Proteomes" id="UP000719412">
    <property type="component" value="Unassembled WGS sequence"/>
</dbReference>
<feature type="compositionally biased region" description="Basic and acidic residues" evidence="1">
    <location>
        <begin position="419"/>
        <end position="430"/>
    </location>
</feature>
<evidence type="ECO:0000256" key="2">
    <source>
        <dbReference type="SAM" id="Phobius"/>
    </source>
</evidence>
<evidence type="ECO:0000313" key="4">
    <source>
        <dbReference type="Proteomes" id="UP000719412"/>
    </source>
</evidence>
<reference evidence="3" key="2">
    <citation type="submission" date="2021-08" db="EMBL/GenBank/DDBJ databases">
        <authorList>
            <person name="Eriksson T."/>
        </authorList>
    </citation>
    <scope>NUCLEOTIDE SEQUENCE</scope>
    <source>
        <strain evidence="3">Stoneville</strain>
        <tissue evidence="3">Whole head</tissue>
    </source>
</reference>
<accession>A0A8J6LIL9</accession>
<protein>
    <submittedName>
        <fullName evidence="3">Uncharacterized protein</fullName>
    </submittedName>
</protein>
<reference evidence="3" key="1">
    <citation type="journal article" date="2020" name="J Insects Food Feed">
        <title>The yellow mealworm (Tenebrio molitor) genome: a resource for the emerging insects as food and feed industry.</title>
        <authorList>
            <person name="Eriksson T."/>
            <person name="Andere A."/>
            <person name="Kelstrup H."/>
            <person name="Emery V."/>
            <person name="Picard C."/>
        </authorList>
    </citation>
    <scope>NUCLEOTIDE SEQUENCE</scope>
    <source>
        <strain evidence="3">Stoneville</strain>
        <tissue evidence="3">Whole head</tissue>
    </source>
</reference>